<evidence type="ECO:0000256" key="6">
    <source>
        <dbReference type="ARBA" id="ARBA00022989"/>
    </source>
</evidence>
<evidence type="ECO:0000259" key="10">
    <source>
        <dbReference type="Pfam" id="PF01699"/>
    </source>
</evidence>
<evidence type="ECO:0000256" key="9">
    <source>
        <dbReference type="SAM" id="Phobius"/>
    </source>
</evidence>
<comment type="caution">
    <text evidence="11">The sequence shown here is derived from an EMBL/GenBank/DDBJ whole genome shotgun (WGS) entry which is preliminary data.</text>
</comment>
<dbReference type="Pfam" id="PF01699">
    <property type="entry name" value="Na_Ca_ex"/>
    <property type="match status" value="1"/>
</dbReference>
<feature type="transmembrane region" description="Helical" evidence="9">
    <location>
        <begin position="132"/>
        <end position="155"/>
    </location>
</feature>
<dbReference type="OrthoDB" id="418484at2759"/>
<evidence type="ECO:0000256" key="3">
    <source>
        <dbReference type="ARBA" id="ARBA00022449"/>
    </source>
</evidence>
<comment type="subcellular location">
    <subcellularLocation>
        <location evidence="1">Endomembrane system</location>
        <topology evidence="1">Multi-pass membrane protein</topology>
    </subcellularLocation>
</comment>
<keyword evidence="2" id="KW-0813">Transport</keyword>
<keyword evidence="12" id="KW-1185">Reference proteome</keyword>
<dbReference type="PANTHER" id="PTHR11878:SF70">
    <property type="entry name" value="CALX-BETA DOMAIN-CONTAINING PROTEIN"/>
    <property type="match status" value="1"/>
</dbReference>
<dbReference type="InterPro" id="IPR051171">
    <property type="entry name" value="CaCA"/>
</dbReference>
<dbReference type="GO" id="GO:0005432">
    <property type="term" value="F:calcium:sodium antiporter activity"/>
    <property type="evidence" value="ECO:0007669"/>
    <property type="project" value="TreeGrafter"/>
</dbReference>
<evidence type="ECO:0000256" key="1">
    <source>
        <dbReference type="ARBA" id="ARBA00004127"/>
    </source>
</evidence>
<keyword evidence="7" id="KW-0406">Ion transport</keyword>
<evidence type="ECO:0000313" key="12">
    <source>
        <dbReference type="Proteomes" id="UP000784294"/>
    </source>
</evidence>
<keyword evidence="4" id="KW-0109">Calcium transport</keyword>
<keyword evidence="4" id="KW-0106">Calcium</keyword>
<feature type="transmembrane region" description="Helical" evidence="9">
    <location>
        <begin position="6"/>
        <end position="26"/>
    </location>
</feature>
<evidence type="ECO:0000313" key="11">
    <source>
        <dbReference type="EMBL" id="VEL29392.1"/>
    </source>
</evidence>
<evidence type="ECO:0000256" key="8">
    <source>
        <dbReference type="ARBA" id="ARBA00023136"/>
    </source>
</evidence>
<evidence type="ECO:0000256" key="2">
    <source>
        <dbReference type="ARBA" id="ARBA00022448"/>
    </source>
</evidence>
<dbReference type="EMBL" id="CAAALY010102721">
    <property type="protein sequence ID" value="VEL29392.1"/>
    <property type="molecule type" value="Genomic_DNA"/>
</dbReference>
<gene>
    <name evidence="11" type="ORF">PXEA_LOCUS22832</name>
</gene>
<accession>A0A448X6J8</accession>
<dbReference type="GO" id="GO:0098703">
    <property type="term" value="P:calcium ion import across plasma membrane"/>
    <property type="evidence" value="ECO:0007669"/>
    <property type="project" value="TreeGrafter"/>
</dbReference>
<protein>
    <recommendedName>
        <fullName evidence="10">Sodium/calcium exchanger membrane region domain-containing protein</fullName>
    </recommendedName>
</protein>
<dbReference type="GO" id="GO:0042383">
    <property type="term" value="C:sarcolemma"/>
    <property type="evidence" value="ECO:0007669"/>
    <property type="project" value="TreeGrafter"/>
</dbReference>
<sequence length="256" mass="28654">MTLYIAAMLYVFLGIAMASDVFMSSIERITARKRKISVYDDLTGKAVEREIFVWNETVANLTLMALGSSAPEILLSVVESISKLKSIDEGVHEDSLGLFTIIGSAAFNLMIISSICIVSVPSPNPKRIKEFSVFIMTSAFSIFAYIWMLLTLVLISPQVIELWEAVLTLAFFPIMVLCAFAQDNNWWLDTLKNKKMINVNSKNAVNGLKENANDQVTQVSNIFQHIFHLDLLKLIGSFIILLSLTTSLINMRILLH</sequence>
<dbReference type="InterPro" id="IPR004837">
    <property type="entry name" value="NaCa_Exmemb"/>
</dbReference>
<proteinExistence type="predicted"/>
<keyword evidence="3" id="KW-0050">Antiport</keyword>
<keyword evidence="8 9" id="KW-0472">Membrane</keyword>
<evidence type="ECO:0000256" key="4">
    <source>
        <dbReference type="ARBA" id="ARBA00022568"/>
    </source>
</evidence>
<keyword evidence="6 9" id="KW-1133">Transmembrane helix</keyword>
<dbReference type="AlphaFoldDB" id="A0A448X6J8"/>
<evidence type="ECO:0000256" key="7">
    <source>
        <dbReference type="ARBA" id="ARBA00023065"/>
    </source>
</evidence>
<dbReference type="PANTHER" id="PTHR11878">
    <property type="entry name" value="SODIUM/CALCIUM EXCHANGER"/>
    <property type="match status" value="1"/>
</dbReference>
<evidence type="ECO:0000256" key="5">
    <source>
        <dbReference type="ARBA" id="ARBA00022692"/>
    </source>
</evidence>
<keyword evidence="5 9" id="KW-0812">Transmembrane</keyword>
<dbReference type="GO" id="GO:0030424">
    <property type="term" value="C:axon"/>
    <property type="evidence" value="ECO:0007669"/>
    <property type="project" value="TreeGrafter"/>
</dbReference>
<dbReference type="Gene3D" id="1.20.1420.30">
    <property type="entry name" value="NCX, central ion-binding region"/>
    <property type="match status" value="1"/>
</dbReference>
<reference evidence="11" key="1">
    <citation type="submission" date="2018-11" db="EMBL/GenBank/DDBJ databases">
        <authorList>
            <consortium name="Pathogen Informatics"/>
        </authorList>
    </citation>
    <scope>NUCLEOTIDE SEQUENCE</scope>
</reference>
<feature type="domain" description="Sodium/calcium exchanger membrane region" evidence="10">
    <location>
        <begin position="4"/>
        <end position="179"/>
    </location>
</feature>
<feature type="transmembrane region" description="Helical" evidence="9">
    <location>
        <begin position="96"/>
        <end position="120"/>
    </location>
</feature>
<organism evidence="11 12">
    <name type="scientific">Protopolystoma xenopodis</name>
    <dbReference type="NCBI Taxonomy" id="117903"/>
    <lineage>
        <taxon>Eukaryota</taxon>
        <taxon>Metazoa</taxon>
        <taxon>Spiralia</taxon>
        <taxon>Lophotrochozoa</taxon>
        <taxon>Platyhelminthes</taxon>
        <taxon>Monogenea</taxon>
        <taxon>Polyopisthocotylea</taxon>
        <taxon>Polystomatidea</taxon>
        <taxon>Polystomatidae</taxon>
        <taxon>Protopolystoma</taxon>
    </lineage>
</organism>
<feature type="transmembrane region" description="Helical" evidence="9">
    <location>
        <begin position="234"/>
        <end position="255"/>
    </location>
</feature>
<dbReference type="InterPro" id="IPR044880">
    <property type="entry name" value="NCX_ion-bd_dom_sf"/>
</dbReference>
<name>A0A448X6J8_9PLAT</name>
<feature type="transmembrane region" description="Helical" evidence="9">
    <location>
        <begin position="162"/>
        <end position="182"/>
    </location>
</feature>
<dbReference type="GO" id="GO:0098794">
    <property type="term" value="C:postsynapse"/>
    <property type="evidence" value="ECO:0007669"/>
    <property type="project" value="TreeGrafter"/>
</dbReference>
<dbReference type="GO" id="GO:0012505">
    <property type="term" value="C:endomembrane system"/>
    <property type="evidence" value="ECO:0007669"/>
    <property type="project" value="UniProtKB-SubCell"/>
</dbReference>
<dbReference type="Proteomes" id="UP000784294">
    <property type="component" value="Unassembled WGS sequence"/>
</dbReference>